<organism evidence="1 2">
    <name type="scientific">Stentor coeruleus</name>
    <dbReference type="NCBI Taxonomy" id="5963"/>
    <lineage>
        <taxon>Eukaryota</taxon>
        <taxon>Sar</taxon>
        <taxon>Alveolata</taxon>
        <taxon>Ciliophora</taxon>
        <taxon>Postciliodesmatophora</taxon>
        <taxon>Heterotrichea</taxon>
        <taxon>Heterotrichida</taxon>
        <taxon>Stentoridae</taxon>
        <taxon>Stentor</taxon>
    </lineage>
</organism>
<comment type="caution">
    <text evidence="1">The sequence shown here is derived from an EMBL/GenBank/DDBJ whole genome shotgun (WGS) entry which is preliminary data.</text>
</comment>
<protein>
    <recommendedName>
        <fullName evidence="3">C2H2-type domain-containing protein</fullName>
    </recommendedName>
</protein>
<accession>A0A1R2BVN6</accession>
<dbReference type="Proteomes" id="UP000187209">
    <property type="component" value="Unassembled WGS sequence"/>
</dbReference>
<name>A0A1R2BVN6_9CILI</name>
<gene>
    <name evidence="1" type="ORF">SteCoe_18746</name>
</gene>
<evidence type="ECO:0008006" key="3">
    <source>
        <dbReference type="Google" id="ProtNLM"/>
    </source>
</evidence>
<keyword evidence="2" id="KW-1185">Reference proteome</keyword>
<dbReference type="AlphaFoldDB" id="A0A1R2BVN6"/>
<sequence length="127" mass="14501">MSLDYVFSSNPKLIELVQGQGYDLDSMIFLCKDIFCVCNDLNMESHIIGDFIKNLKTAYDYTKGKPITDEDNELPTRITVTNTLNRKVFYFSLLIGSNGDPYYACDFCNKTMRQGDVKSHVMDHDSS</sequence>
<proteinExistence type="predicted"/>
<reference evidence="1 2" key="1">
    <citation type="submission" date="2016-11" db="EMBL/GenBank/DDBJ databases">
        <title>The macronuclear genome of Stentor coeruleus: a giant cell with tiny introns.</title>
        <authorList>
            <person name="Slabodnick M."/>
            <person name="Ruby J.G."/>
            <person name="Reiff S.B."/>
            <person name="Swart E.C."/>
            <person name="Gosai S."/>
            <person name="Prabakaran S."/>
            <person name="Witkowska E."/>
            <person name="Larue G.E."/>
            <person name="Fisher S."/>
            <person name="Freeman R.M."/>
            <person name="Gunawardena J."/>
            <person name="Chu W."/>
            <person name="Stover N.A."/>
            <person name="Gregory B.D."/>
            <person name="Nowacki M."/>
            <person name="Derisi J."/>
            <person name="Roy S.W."/>
            <person name="Marshall W.F."/>
            <person name="Sood P."/>
        </authorList>
    </citation>
    <scope>NUCLEOTIDE SEQUENCE [LARGE SCALE GENOMIC DNA]</scope>
    <source>
        <strain evidence="1">WM001</strain>
    </source>
</reference>
<evidence type="ECO:0000313" key="1">
    <source>
        <dbReference type="EMBL" id="OMJ80892.1"/>
    </source>
</evidence>
<dbReference type="EMBL" id="MPUH01000403">
    <property type="protein sequence ID" value="OMJ80892.1"/>
    <property type="molecule type" value="Genomic_DNA"/>
</dbReference>
<evidence type="ECO:0000313" key="2">
    <source>
        <dbReference type="Proteomes" id="UP000187209"/>
    </source>
</evidence>